<protein>
    <recommendedName>
        <fullName evidence="3">EF-hand domain-containing protein</fullName>
    </recommendedName>
</protein>
<proteinExistence type="predicted"/>
<name>A0ABN5CNQ2_PSEO7</name>
<accession>A0ABN5CNQ2</accession>
<dbReference type="EMBL" id="CP011925">
    <property type="protein sequence ID" value="ATD09869.1"/>
    <property type="molecule type" value="Genomic_DNA"/>
</dbReference>
<keyword evidence="2" id="KW-1185">Reference proteome</keyword>
<organism evidence="1 2">
    <name type="scientific">Pseudoalteromonas piscicida</name>
    <dbReference type="NCBI Taxonomy" id="43662"/>
    <lineage>
        <taxon>Bacteria</taxon>
        <taxon>Pseudomonadati</taxon>
        <taxon>Pseudomonadota</taxon>
        <taxon>Gammaproteobacteria</taxon>
        <taxon>Alteromonadales</taxon>
        <taxon>Pseudoalteromonadaceae</taxon>
        <taxon>Pseudoalteromonas</taxon>
    </lineage>
</organism>
<evidence type="ECO:0000313" key="2">
    <source>
        <dbReference type="Proteomes" id="UP000016521"/>
    </source>
</evidence>
<gene>
    <name evidence="1" type="ORF">PPIS_b0774</name>
</gene>
<sequence length="87" mass="9685">MNDEGILEVKNPGDARKFVTLIDTKYVDDLEAGTSIHNLPDPDDLKESGKLKRIKSFIAFLDKNSFNTLEMESLNDLLSSLNEELGG</sequence>
<dbReference type="Proteomes" id="UP000016521">
    <property type="component" value="Chromosome II"/>
</dbReference>
<evidence type="ECO:0000313" key="1">
    <source>
        <dbReference type="EMBL" id="ATD09869.1"/>
    </source>
</evidence>
<reference evidence="1 2" key="1">
    <citation type="submission" date="2015-06" db="EMBL/GenBank/DDBJ databases">
        <authorList>
            <person name="Xie B.-B."/>
            <person name="Rong J.-C."/>
            <person name="Qin Q.-L."/>
            <person name="Zhang Y.-Z."/>
        </authorList>
    </citation>
    <scope>NUCLEOTIDE SEQUENCE [LARGE SCALE GENOMIC DNA]</scope>
    <source>
        <strain evidence="1 2">JCM 20779</strain>
    </source>
</reference>
<evidence type="ECO:0008006" key="3">
    <source>
        <dbReference type="Google" id="ProtNLM"/>
    </source>
</evidence>